<evidence type="ECO:0000256" key="2">
    <source>
        <dbReference type="SAM" id="Coils"/>
    </source>
</evidence>
<accession>A0A9J6GC14</accession>
<dbReference type="SMART" id="SM00028">
    <property type="entry name" value="TPR"/>
    <property type="match status" value="3"/>
</dbReference>
<keyword evidence="5" id="KW-1185">Reference proteome</keyword>
<feature type="region of interest" description="Disordered" evidence="3">
    <location>
        <begin position="603"/>
        <end position="640"/>
    </location>
</feature>
<dbReference type="PANTHER" id="PTHR16091:SF1">
    <property type="entry name" value="TETRATRICOPEPTIDE REPEAT PROTEIN 17"/>
    <property type="match status" value="1"/>
</dbReference>
<dbReference type="EMBL" id="JABSTR010000006">
    <property type="protein sequence ID" value="KAH9372922.1"/>
    <property type="molecule type" value="Genomic_DNA"/>
</dbReference>
<dbReference type="GO" id="GO:0030041">
    <property type="term" value="P:actin filament polymerization"/>
    <property type="evidence" value="ECO:0007669"/>
    <property type="project" value="TreeGrafter"/>
</dbReference>
<dbReference type="Gene3D" id="1.25.40.10">
    <property type="entry name" value="Tetratricopeptide repeat domain"/>
    <property type="match status" value="1"/>
</dbReference>
<dbReference type="FunFam" id="1.25.40.10:FF:000061">
    <property type="entry name" value="Tetratricopeptide repeat domain 17"/>
    <property type="match status" value="1"/>
</dbReference>
<gene>
    <name evidence="4" type="ORF">HPB48_016530</name>
</gene>
<dbReference type="InterPro" id="IPR052630">
    <property type="entry name" value="TTC17"/>
</dbReference>
<feature type="compositionally biased region" description="Low complexity" evidence="3">
    <location>
        <begin position="613"/>
        <end position="622"/>
    </location>
</feature>
<evidence type="ECO:0000313" key="5">
    <source>
        <dbReference type="Proteomes" id="UP000821853"/>
    </source>
</evidence>
<evidence type="ECO:0000256" key="3">
    <source>
        <dbReference type="SAM" id="MobiDB-lite"/>
    </source>
</evidence>
<dbReference type="GO" id="GO:0005737">
    <property type="term" value="C:cytoplasm"/>
    <property type="evidence" value="ECO:0007669"/>
    <property type="project" value="TreeGrafter"/>
</dbReference>
<feature type="coiled-coil region" evidence="2">
    <location>
        <begin position="496"/>
        <end position="530"/>
    </location>
</feature>
<reference evidence="4 5" key="1">
    <citation type="journal article" date="2020" name="Cell">
        <title>Large-Scale Comparative Analyses of Tick Genomes Elucidate Their Genetic Diversity and Vector Capacities.</title>
        <authorList>
            <consortium name="Tick Genome and Microbiome Consortium (TIGMIC)"/>
            <person name="Jia N."/>
            <person name="Wang J."/>
            <person name="Shi W."/>
            <person name="Du L."/>
            <person name="Sun Y."/>
            <person name="Zhan W."/>
            <person name="Jiang J.F."/>
            <person name="Wang Q."/>
            <person name="Zhang B."/>
            <person name="Ji P."/>
            <person name="Bell-Sakyi L."/>
            <person name="Cui X.M."/>
            <person name="Yuan T.T."/>
            <person name="Jiang B.G."/>
            <person name="Yang W.F."/>
            <person name="Lam T.T."/>
            <person name="Chang Q.C."/>
            <person name="Ding S.J."/>
            <person name="Wang X.J."/>
            <person name="Zhu J.G."/>
            <person name="Ruan X.D."/>
            <person name="Zhao L."/>
            <person name="Wei J.T."/>
            <person name="Ye R.Z."/>
            <person name="Que T.C."/>
            <person name="Du C.H."/>
            <person name="Zhou Y.H."/>
            <person name="Cheng J.X."/>
            <person name="Dai P.F."/>
            <person name="Guo W.B."/>
            <person name="Han X.H."/>
            <person name="Huang E.J."/>
            <person name="Li L.F."/>
            <person name="Wei W."/>
            <person name="Gao Y.C."/>
            <person name="Liu J.Z."/>
            <person name="Shao H.Z."/>
            <person name="Wang X."/>
            <person name="Wang C.C."/>
            <person name="Yang T.C."/>
            <person name="Huo Q.B."/>
            <person name="Li W."/>
            <person name="Chen H.Y."/>
            <person name="Chen S.E."/>
            <person name="Zhou L.G."/>
            <person name="Ni X.B."/>
            <person name="Tian J.H."/>
            <person name="Sheng Y."/>
            <person name="Liu T."/>
            <person name="Pan Y.S."/>
            <person name="Xia L.Y."/>
            <person name="Li J."/>
            <person name="Zhao F."/>
            <person name="Cao W.C."/>
        </authorList>
    </citation>
    <scope>NUCLEOTIDE SEQUENCE [LARGE SCALE GENOMIC DNA]</scope>
    <source>
        <strain evidence="4">HaeL-2018</strain>
    </source>
</reference>
<dbReference type="OrthoDB" id="2115703at2759"/>
<dbReference type="PANTHER" id="PTHR16091">
    <property type="entry name" value="TTC17 PROTEIN"/>
    <property type="match status" value="1"/>
</dbReference>
<protein>
    <recommendedName>
        <fullName evidence="6">Tetratricopeptide repeat protein 17</fullName>
    </recommendedName>
</protein>
<sequence>MACYLNLSLQADKKNCEGRERSAEVDIILRAAARDQDSVAVLRKRVVRLEVEMRGLRSVNMERRASSFHQCVNYAPSVCMASYHYYELSNVPGLHQNSKAHVILVQGCGCRDVRKVVGTVLTLRCLGGVGASATTCGCCSARPLDCKREGEEAVLLTVMSSCVFSLRRPYDLLGLLAQEERAVQVEEFKQQLLQRKQEIDWCEDQASDVEQRLYSTDKDCLVAGQPLTDFDLYVSTVVPFDHKIQRWGEYQRDGHCRLCFLFFSPQPFLCTFKYANTELKLHFIFAFLFHPASHWEKIDQRAARGDLPKPNCSRALDLDFSMHAFEHLTGVRERKNLTMTPEAGLHRAVSAIEGTEQFGYEVYKAMAKNNTSWVIFNLAAYYWREQGDAASAIECVRRALHFSPREHKDVALISLGNVLHRAHLSEEAAIVVHAAVDTAPDNAICHFTLGNVYAVLADYNKSVVCFENTLKVQPDFQNARQRLHAVHCHSKLEAALEAQHSSLQRTLAQLREYQEQRERWLYQNAKLLSEQAPPEMRLEQHLEYEEHKIRHSHDGKGHDCFQFEQNGHMVLSCNMRRDPYQLNSLLDLSLNVQFVQAVESRVSQLSQKTGGRPNAAPSKSPSTSPPSPAPVVPEEECQNV</sequence>
<dbReference type="Proteomes" id="UP000821853">
    <property type="component" value="Chromosome 4"/>
</dbReference>
<feature type="repeat" description="TPR" evidence="1">
    <location>
        <begin position="443"/>
        <end position="476"/>
    </location>
</feature>
<comment type="caution">
    <text evidence="4">The sequence shown here is derived from an EMBL/GenBank/DDBJ whole genome shotgun (WGS) entry which is preliminary data.</text>
</comment>
<organism evidence="4 5">
    <name type="scientific">Haemaphysalis longicornis</name>
    <name type="common">Bush tick</name>
    <dbReference type="NCBI Taxonomy" id="44386"/>
    <lineage>
        <taxon>Eukaryota</taxon>
        <taxon>Metazoa</taxon>
        <taxon>Ecdysozoa</taxon>
        <taxon>Arthropoda</taxon>
        <taxon>Chelicerata</taxon>
        <taxon>Arachnida</taxon>
        <taxon>Acari</taxon>
        <taxon>Parasitiformes</taxon>
        <taxon>Ixodida</taxon>
        <taxon>Ixodoidea</taxon>
        <taxon>Ixodidae</taxon>
        <taxon>Haemaphysalinae</taxon>
        <taxon>Haemaphysalis</taxon>
    </lineage>
</organism>
<keyword evidence="1" id="KW-0802">TPR repeat</keyword>
<dbReference type="PROSITE" id="PS50005">
    <property type="entry name" value="TPR"/>
    <property type="match status" value="1"/>
</dbReference>
<keyword evidence="2" id="KW-0175">Coiled coil</keyword>
<dbReference type="InterPro" id="IPR011990">
    <property type="entry name" value="TPR-like_helical_dom_sf"/>
</dbReference>
<name>A0A9J6GC14_HAELO</name>
<evidence type="ECO:0008006" key="6">
    <source>
        <dbReference type="Google" id="ProtNLM"/>
    </source>
</evidence>
<dbReference type="VEuPathDB" id="VectorBase:HLOH_040019"/>
<dbReference type="SUPFAM" id="SSF48452">
    <property type="entry name" value="TPR-like"/>
    <property type="match status" value="1"/>
</dbReference>
<dbReference type="AlphaFoldDB" id="A0A9J6GC14"/>
<proteinExistence type="predicted"/>
<evidence type="ECO:0000313" key="4">
    <source>
        <dbReference type="EMBL" id="KAH9372922.1"/>
    </source>
</evidence>
<evidence type="ECO:0000256" key="1">
    <source>
        <dbReference type="PROSITE-ProRule" id="PRU00339"/>
    </source>
</evidence>
<dbReference type="InterPro" id="IPR019734">
    <property type="entry name" value="TPR_rpt"/>
</dbReference>
<dbReference type="GO" id="GO:0015629">
    <property type="term" value="C:actin cytoskeleton"/>
    <property type="evidence" value="ECO:0007669"/>
    <property type="project" value="TreeGrafter"/>
</dbReference>